<sequence>MSKFKETKSFDYPIEDVFKGFIKITKREFPKFNEKNPIGIKHSRVVKDNGNRKLKMLMEITKFEKNKVYEITSKINNDRYISRYTFNKVNEEKTTVMLEEEQHVKDFMSKIVVIIQSFLGTNKIKKKITRMSTGVTEEIELMKSKMEKNAKKY</sequence>
<dbReference type="AlphaFoldDB" id="A0A1H0MH84"/>
<evidence type="ECO:0000313" key="3">
    <source>
        <dbReference type="Proteomes" id="UP000198597"/>
    </source>
</evidence>
<evidence type="ECO:0000313" key="1">
    <source>
        <dbReference type="EMBL" id="MBB6713698.1"/>
    </source>
</evidence>
<dbReference type="Proteomes" id="UP000585258">
    <property type="component" value="Unassembled WGS sequence"/>
</dbReference>
<proteinExistence type="predicted"/>
<evidence type="ECO:0000313" key="4">
    <source>
        <dbReference type="Proteomes" id="UP000585258"/>
    </source>
</evidence>
<dbReference type="RefSeq" id="WP_167867145.1">
    <property type="nucleotide sequence ID" value="NZ_CP071376.1"/>
</dbReference>
<dbReference type="Proteomes" id="UP000198597">
    <property type="component" value="Unassembled WGS sequence"/>
</dbReference>
<dbReference type="EMBL" id="FNJM01000001">
    <property type="protein sequence ID" value="SDO79626.1"/>
    <property type="molecule type" value="Genomic_DNA"/>
</dbReference>
<dbReference type="InterPro" id="IPR021701">
    <property type="entry name" value="DUF3284"/>
</dbReference>
<protein>
    <submittedName>
        <fullName evidence="1">DUF3284 domain-containing protein</fullName>
    </submittedName>
</protein>
<dbReference type="Pfam" id="PF11687">
    <property type="entry name" value="DUF3284"/>
    <property type="match status" value="1"/>
</dbReference>
<reference evidence="1 4" key="2">
    <citation type="submission" date="2020-08" db="EMBL/GenBank/DDBJ databases">
        <title>Clostridia isolated from Swiss meat.</title>
        <authorList>
            <person name="Wambui J."/>
            <person name="Stevens M.J.A."/>
            <person name="Stephan R."/>
        </authorList>
    </citation>
    <scope>NUCLEOTIDE SEQUENCE [LARGE SCALE GENOMIC DNA]</scope>
    <source>
        <strain evidence="1 4">CM001</strain>
    </source>
</reference>
<name>A0A1H0MH84_9CLOT</name>
<reference evidence="2 3" key="1">
    <citation type="submission" date="2016-10" db="EMBL/GenBank/DDBJ databases">
        <authorList>
            <person name="de Groot N.N."/>
        </authorList>
    </citation>
    <scope>NUCLEOTIDE SEQUENCE [LARGE SCALE GENOMIC DNA]</scope>
    <source>
        <strain evidence="2 3">DSM 12272</strain>
    </source>
</reference>
<accession>A0A1H0MH84</accession>
<keyword evidence="3" id="KW-1185">Reference proteome</keyword>
<organism evidence="2 3">
    <name type="scientific">Clostridium gasigenes</name>
    <dbReference type="NCBI Taxonomy" id="94869"/>
    <lineage>
        <taxon>Bacteria</taxon>
        <taxon>Bacillati</taxon>
        <taxon>Bacillota</taxon>
        <taxon>Clostridia</taxon>
        <taxon>Eubacteriales</taxon>
        <taxon>Clostridiaceae</taxon>
        <taxon>Clostridium</taxon>
    </lineage>
</organism>
<dbReference type="EMBL" id="JACKWY010000002">
    <property type="protein sequence ID" value="MBB6713698.1"/>
    <property type="molecule type" value="Genomic_DNA"/>
</dbReference>
<evidence type="ECO:0000313" key="2">
    <source>
        <dbReference type="EMBL" id="SDO79626.1"/>
    </source>
</evidence>
<dbReference type="GeneID" id="65310493"/>
<gene>
    <name evidence="1" type="ORF">H7E68_02965</name>
    <name evidence="2" type="ORF">SAMN04488529_101453</name>
</gene>